<dbReference type="InterPro" id="IPR034457">
    <property type="entry name" value="Organic_radical-activating"/>
</dbReference>
<dbReference type="SUPFAM" id="SSF54862">
    <property type="entry name" value="4Fe-4S ferredoxins"/>
    <property type="match status" value="1"/>
</dbReference>
<proteinExistence type="inferred from homology"/>
<dbReference type="SFLD" id="SFLDG01066">
    <property type="entry name" value="organic_radical-activating_enz"/>
    <property type="match status" value="1"/>
</dbReference>
<dbReference type="PROSITE" id="PS00198">
    <property type="entry name" value="4FE4S_FER_1"/>
    <property type="match status" value="1"/>
</dbReference>
<dbReference type="PANTHER" id="PTHR30352:SF13">
    <property type="entry name" value="GLYCYL-RADICAL ENZYME ACTIVATING ENZYME YJJW-RELATED"/>
    <property type="match status" value="1"/>
</dbReference>
<evidence type="ECO:0000256" key="2">
    <source>
        <dbReference type="ARBA" id="ARBA00009777"/>
    </source>
</evidence>
<protein>
    <submittedName>
        <fullName evidence="12">Radical SAM domain protein</fullName>
        <ecNumber evidence="12">1.97.1.4</ecNumber>
    </submittedName>
</protein>
<dbReference type="InterPro" id="IPR058240">
    <property type="entry name" value="rSAM_sf"/>
</dbReference>
<dbReference type="PROSITE" id="PS51379">
    <property type="entry name" value="4FE4S_FER_2"/>
    <property type="match status" value="1"/>
</dbReference>
<dbReference type="EMBL" id="CYZX01000014">
    <property type="protein sequence ID" value="CUO71696.1"/>
    <property type="molecule type" value="Genomic_DNA"/>
</dbReference>
<feature type="domain" description="4Fe-4S ferredoxin-type" evidence="10">
    <location>
        <begin position="37"/>
        <end position="64"/>
    </location>
</feature>
<dbReference type="Gene3D" id="3.20.20.70">
    <property type="entry name" value="Aldolase class I"/>
    <property type="match status" value="1"/>
</dbReference>
<evidence type="ECO:0000259" key="10">
    <source>
        <dbReference type="PROSITE" id="PS51379"/>
    </source>
</evidence>
<evidence type="ECO:0000256" key="9">
    <source>
        <dbReference type="ARBA" id="ARBA00047365"/>
    </source>
</evidence>
<evidence type="ECO:0000256" key="3">
    <source>
        <dbReference type="ARBA" id="ARBA00022485"/>
    </source>
</evidence>
<dbReference type="OrthoDB" id="9782387at2"/>
<dbReference type="InterPro" id="IPR040074">
    <property type="entry name" value="BssD/PflA/YjjW"/>
</dbReference>
<keyword evidence="5" id="KW-0479">Metal-binding</keyword>
<dbReference type="InterPro" id="IPR013785">
    <property type="entry name" value="Aldolase_TIM"/>
</dbReference>
<dbReference type="Proteomes" id="UP000095594">
    <property type="component" value="Unassembled WGS sequence"/>
</dbReference>
<evidence type="ECO:0000256" key="8">
    <source>
        <dbReference type="ARBA" id="ARBA00023014"/>
    </source>
</evidence>
<dbReference type="EC" id="1.97.1.4" evidence="12"/>
<name>A0A174HEC2_9CLOT</name>
<evidence type="ECO:0000256" key="6">
    <source>
        <dbReference type="ARBA" id="ARBA00023002"/>
    </source>
</evidence>
<dbReference type="InterPro" id="IPR023912">
    <property type="entry name" value="YjjW_bact"/>
</dbReference>
<dbReference type="GO" id="GO:0046872">
    <property type="term" value="F:metal ion binding"/>
    <property type="evidence" value="ECO:0007669"/>
    <property type="project" value="UniProtKB-KW"/>
</dbReference>
<comment type="catalytic activity">
    <reaction evidence="9">
        <text>glycyl-[protein] + reduced [flavodoxin] + S-adenosyl-L-methionine = glycin-2-yl radical-[protein] + semiquinone [flavodoxin] + 5'-deoxyadenosine + L-methionine + H(+)</text>
        <dbReference type="Rhea" id="RHEA:61976"/>
        <dbReference type="Rhea" id="RHEA-COMP:10622"/>
        <dbReference type="Rhea" id="RHEA-COMP:14480"/>
        <dbReference type="Rhea" id="RHEA-COMP:15993"/>
        <dbReference type="Rhea" id="RHEA-COMP:15994"/>
        <dbReference type="ChEBI" id="CHEBI:15378"/>
        <dbReference type="ChEBI" id="CHEBI:17319"/>
        <dbReference type="ChEBI" id="CHEBI:29947"/>
        <dbReference type="ChEBI" id="CHEBI:32722"/>
        <dbReference type="ChEBI" id="CHEBI:57618"/>
        <dbReference type="ChEBI" id="CHEBI:57844"/>
        <dbReference type="ChEBI" id="CHEBI:59789"/>
        <dbReference type="ChEBI" id="CHEBI:140311"/>
    </reaction>
</comment>
<dbReference type="Pfam" id="PF04055">
    <property type="entry name" value="Radical_SAM"/>
    <property type="match status" value="1"/>
</dbReference>
<dbReference type="GO" id="GO:0043365">
    <property type="term" value="F:[formate-C-acetyltransferase]-activating enzyme activity"/>
    <property type="evidence" value="ECO:0007669"/>
    <property type="project" value="UniProtKB-EC"/>
</dbReference>
<dbReference type="SFLD" id="SFLDG01118">
    <property type="entry name" value="activating_enzymes__group_2"/>
    <property type="match status" value="1"/>
</dbReference>
<dbReference type="Gene3D" id="3.30.70.20">
    <property type="match status" value="1"/>
</dbReference>
<dbReference type="PANTHER" id="PTHR30352">
    <property type="entry name" value="PYRUVATE FORMATE-LYASE-ACTIVATING ENZYME"/>
    <property type="match status" value="1"/>
</dbReference>
<keyword evidence="7" id="KW-0408">Iron</keyword>
<dbReference type="InterPro" id="IPR017896">
    <property type="entry name" value="4Fe4S_Fe-S-bd"/>
</dbReference>
<dbReference type="CDD" id="cd01335">
    <property type="entry name" value="Radical_SAM"/>
    <property type="match status" value="1"/>
</dbReference>
<dbReference type="NCBIfam" id="TIGR04041">
    <property type="entry name" value="activase_YjjW"/>
    <property type="match status" value="1"/>
</dbReference>
<evidence type="ECO:0000259" key="11">
    <source>
        <dbReference type="PROSITE" id="PS51918"/>
    </source>
</evidence>
<dbReference type="InterPro" id="IPR017900">
    <property type="entry name" value="4Fe4S_Fe_S_CS"/>
</dbReference>
<comment type="similarity">
    <text evidence="2">Belongs to the organic radical-activating enzymes family.</text>
</comment>
<keyword evidence="8" id="KW-0411">Iron-sulfur</keyword>
<keyword evidence="3" id="KW-0004">4Fe-4S</keyword>
<dbReference type="InterPro" id="IPR012839">
    <property type="entry name" value="Organic_radical_activase"/>
</dbReference>
<comment type="cofactor">
    <cofactor evidence="1">
        <name>[4Fe-4S] cluster</name>
        <dbReference type="ChEBI" id="CHEBI:49883"/>
    </cofactor>
</comment>
<sequence length="277" mass="30869">MTGLVNKIIPFSSVDGPGNRTAIFLQGCNFNCIYCHNPETINICGNCGTCITACPSGAITKNNGEVFWDKSKCCNCDSCIKTCNNSSSPKISKMSVDDIINEINNYKPFIQGITVSGGECTLQEDFLFHLFTKIKSLGLTCFIDSNGSKDFKEMPKLLEVCDSVMLDVKAFDNTIHNKYISFDNANVLSNLEFLASIGKLYEVRTVIVPELFNNEETVRKVSEIINKYDSNIRYKLIKFRNLGVRQSLKLHPTPSDEYMNTIKSIAEEGGCKNIIIV</sequence>
<evidence type="ECO:0000256" key="4">
    <source>
        <dbReference type="ARBA" id="ARBA00022691"/>
    </source>
</evidence>
<dbReference type="SFLD" id="SFLDS00029">
    <property type="entry name" value="Radical_SAM"/>
    <property type="match status" value="1"/>
</dbReference>
<organism evidence="12 13">
    <name type="scientific">Clostridium disporicum</name>
    <dbReference type="NCBI Taxonomy" id="84024"/>
    <lineage>
        <taxon>Bacteria</taxon>
        <taxon>Bacillati</taxon>
        <taxon>Bacillota</taxon>
        <taxon>Clostridia</taxon>
        <taxon>Eubacteriales</taxon>
        <taxon>Clostridiaceae</taxon>
        <taxon>Clostridium</taxon>
    </lineage>
</organism>
<dbReference type="InterPro" id="IPR001989">
    <property type="entry name" value="Radical_activat_CS"/>
</dbReference>
<evidence type="ECO:0000256" key="5">
    <source>
        <dbReference type="ARBA" id="ARBA00022723"/>
    </source>
</evidence>
<dbReference type="InterPro" id="IPR007197">
    <property type="entry name" value="rSAM"/>
</dbReference>
<evidence type="ECO:0000256" key="7">
    <source>
        <dbReference type="ARBA" id="ARBA00023004"/>
    </source>
</evidence>
<feature type="domain" description="Radical SAM core" evidence="11">
    <location>
        <begin position="14"/>
        <end position="268"/>
    </location>
</feature>
<dbReference type="PIRSF" id="PIRSF000371">
    <property type="entry name" value="PFL_act_enz"/>
    <property type="match status" value="1"/>
</dbReference>
<dbReference type="PROSITE" id="PS51918">
    <property type="entry name" value="RADICAL_SAM"/>
    <property type="match status" value="1"/>
</dbReference>
<dbReference type="PROSITE" id="PS01087">
    <property type="entry name" value="RADICAL_ACTIVATING"/>
    <property type="match status" value="1"/>
</dbReference>
<reference evidence="12 13" key="1">
    <citation type="submission" date="2015-09" db="EMBL/GenBank/DDBJ databases">
        <authorList>
            <consortium name="Pathogen Informatics"/>
        </authorList>
    </citation>
    <scope>NUCLEOTIDE SEQUENCE [LARGE SCALE GENOMIC DNA]</scope>
    <source>
        <strain evidence="12 13">2789STDY5834856</strain>
    </source>
</reference>
<evidence type="ECO:0000313" key="13">
    <source>
        <dbReference type="Proteomes" id="UP000095594"/>
    </source>
</evidence>
<gene>
    <name evidence="12" type="primary">pflA_1</name>
    <name evidence="12" type="ORF">ERS852471_02114</name>
</gene>
<accession>A0A174HEC2</accession>
<evidence type="ECO:0000256" key="1">
    <source>
        <dbReference type="ARBA" id="ARBA00001966"/>
    </source>
</evidence>
<keyword evidence="6 12" id="KW-0560">Oxidoreductase</keyword>
<keyword evidence="4" id="KW-0949">S-adenosyl-L-methionine</keyword>
<dbReference type="AlphaFoldDB" id="A0A174HEC2"/>
<dbReference type="SUPFAM" id="SSF102114">
    <property type="entry name" value="Radical SAM enzymes"/>
    <property type="match status" value="1"/>
</dbReference>
<dbReference type="SFLD" id="SFLDF00392">
    <property type="entry name" value="YjjI_activase"/>
    <property type="match status" value="1"/>
</dbReference>
<evidence type="ECO:0000313" key="12">
    <source>
        <dbReference type="EMBL" id="CUO71696.1"/>
    </source>
</evidence>
<dbReference type="GO" id="GO:0051539">
    <property type="term" value="F:4 iron, 4 sulfur cluster binding"/>
    <property type="evidence" value="ECO:0007669"/>
    <property type="project" value="UniProtKB-KW"/>
</dbReference>